<accession>A0AAV2TUP9</accession>
<dbReference type="AlphaFoldDB" id="A0AAV2TUP9"/>
<keyword evidence="2" id="KW-0812">Transmembrane</keyword>
<keyword evidence="2" id="KW-1133">Transmembrane helix</keyword>
<name>A0AAV2TUP9_CALDB</name>
<dbReference type="Proteomes" id="UP001497525">
    <property type="component" value="Unassembled WGS sequence"/>
</dbReference>
<sequence length="444" mass="49838">MRGLGQRSYSLLTYICLELYPMCLFFVKNTDTQTVMSTLDKCFGGGLVYNSSENILALQLNRAIALTTEPSGLELVGLTDRYACLYGFLYPHEPGLHHLLLQIIEAYVEKGTAFKDDLTMSATLKVFRSAPELMEFARVKLKPRERRFERYEILRIHLNRTDTNPIYLAVEHAVPRGLNRALFLHLKLVITPIFFCSGEQESLESFASQLATEPISQYIFGPDEMFTCGRLTPSKDGRVNTSLLSQTMRYASCISSTLICDQVPNCPISDKTYADESEEYCTTVQNFYDMRLVLLVVLPAATIYVAFLFWIACKRGTAQLLLSPSRCQYRPSDTYTSSESLNSSLRMYITPKQFSIPFPRPTSPAYPCQVFSTEEDSSTTEQRPTSPEGLEIPGNRIGPRQLSPLTCPVSATENTSPDDVQPPTYEECVTSGGQCVPPVPPRQN</sequence>
<dbReference type="EMBL" id="CAXLJL010000822">
    <property type="protein sequence ID" value="CAL5141142.1"/>
    <property type="molecule type" value="Genomic_DNA"/>
</dbReference>
<proteinExistence type="predicted"/>
<feature type="region of interest" description="Disordered" evidence="1">
    <location>
        <begin position="367"/>
        <end position="444"/>
    </location>
</feature>
<evidence type="ECO:0000256" key="2">
    <source>
        <dbReference type="SAM" id="Phobius"/>
    </source>
</evidence>
<feature type="transmembrane region" description="Helical" evidence="2">
    <location>
        <begin position="292"/>
        <end position="313"/>
    </location>
</feature>
<protein>
    <submittedName>
        <fullName evidence="3">Uncharacterized protein</fullName>
    </submittedName>
</protein>
<feature type="compositionally biased region" description="Polar residues" evidence="1">
    <location>
        <begin position="409"/>
        <end position="418"/>
    </location>
</feature>
<gene>
    <name evidence="3" type="ORF">CDAUBV1_LOCUS16412</name>
</gene>
<keyword evidence="2" id="KW-0472">Membrane</keyword>
<feature type="transmembrane region" description="Helical" evidence="2">
    <location>
        <begin position="9"/>
        <end position="27"/>
    </location>
</feature>
<evidence type="ECO:0000313" key="4">
    <source>
        <dbReference type="Proteomes" id="UP001497525"/>
    </source>
</evidence>
<comment type="caution">
    <text evidence="3">The sequence shown here is derived from an EMBL/GenBank/DDBJ whole genome shotgun (WGS) entry which is preliminary data.</text>
</comment>
<organism evidence="3 4">
    <name type="scientific">Calicophoron daubneyi</name>
    <name type="common">Rumen fluke</name>
    <name type="synonym">Paramphistomum daubneyi</name>
    <dbReference type="NCBI Taxonomy" id="300641"/>
    <lineage>
        <taxon>Eukaryota</taxon>
        <taxon>Metazoa</taxon>
        <taxon>Spiralia</taxon>
        <taxon>Lophotrochozoa</taxon>
        <taxon>Platyhelminthes</taxon>
        <taxon>Trematoda</taxon>
        <taxon>Digenea</taxon>
        <taxon>Plagiorchiida</taxon>
        <taxon>Pronocephalata</taxon>
        <taxon>Paramphistomoidea</taxon>
        <taxon>Paramphistomidae</taxon>
        <taxon>Calicophoron</taxon>
    </lineage>
</organism>
<reference evidence="3" key="1">
    <citation type="submission" date="2024-06" db="EMBL/GenBank/DDBJ databases">
        <authorList>
            <person name="Liu X."/>
            <person name="Lenzi L."/>
            <person name="Haldenby T S."/>
            <person name="Uol C."/>
        </authorList>
    </citation>
    <scope>NUCLEOTIDE SEQUENCE</scope>
</reference>
<evidence type="ECO:0000256" key="1">
    <source>
        <dbReference type="SAM" id="MobiDB-lite"/>
    </source>
</evidence>
<evidence type="ECO:0000313" key="3">
    <source>
        <dbReference type="EMBL" id="CAL5141142.1"/>
    </source>
</evidence>